<reference evidence="1 2" key="1">
    <citation type="submission" date="2021-06" db="EMBL/GenBank/DDBJ databases">
        <authorList>
            <person name="Sun Q."/>
            <person name="Li D."/>
        </authorList>
    </citation>
    <scope>NUCLEOTIDE SEQUENCE [LARGE SCALE GENOMIC DNA]</scope>
    <source>
        <strain evidence="1 2">MSJd-7</strain>
    </source>
</reference>
<accession>A0ABS6EQ15</accession>
<proteinExistence type="predicted"/>
<evidence type="ECO:0000313" key="2">
    <source>
        <dbReference type="Proteomes" id="UP000783588"/>
    </source>
</evidence>
<dbReference type="InterPro" id="IPR046092">
    <property type="entry name" value="DUF6110"/>
</dbReference>
<sequence length="107" mass="11469">MGIITKAAKAFNEINWDKVGIFTGGVLFGTAGIKILSSKDAKKVYTQTAAAAMRAQSCVMKTVTKVRENCDDIVTDAKIINEERAAADEYIEDAPAEEKAEAPAEEA</sequence>
<keyword evidence="2" id="KW-1185">Reference proteome</keyword>
<dbReference type="Pfam" id="PF19605">
    <property type="entry name" value="DUF6110"/>
    <property type="match status" value="1"/>
</dbReference>
<organism evidence="1 2">
    <name type="scientific">Butyricicoccus intestinisimiae</name>
    <dbReference type="NCBI Taxonomy" id="2841509"/>
    <lineage>
        <taxon>Bacteria</taxon>
        <taxon>Bacillati</taxon>
        <taxon>Bacillota</taxon>
        <taxon>Clostridia</taxon>
        <taxon>Eubacteriales</taxon>
        <taxon>Butyricicoccaceae</taxon>
        <taxon>Butyricicoccus</taxon>
    </lineage>
</organism>
<evidence type="ECO:0008006" key="3">
    <source>
        <dbReference type="Google" id="ProtNLM"/>
    </source>
</evidence>
<dbReference type="EMBL" id="JAHLQI010000002">
    <property type="protein sequence ID" value="MBU5489782.1"/>
    <property type="molecule type" value="Genomic_DNA"/>
</dbReference>
<evidence type="ECO:0000313" key="1">
    <source>
        <dbReference type="EMBL" id="MBU5489782.1"/>
    </source>
</evidence>
<dbReference type="Proteomes" id="UP000783588">
    <property type="component" value="Unassembled WGS sequence"/>
</dbReference>
<protein>
    <recommendedName>
        <fullName evidence="3">DUF1490 domain-containing protein</fullName>
    </recommendedName>
</protein>
<comment type="caution">
    <text evidence="1">The sequence shown here is derived from an EMBL/GenBank/DDBJ whole genome shotgun (WGS) entry which is preliminary data.</text>
</comment>
<name>A0ABS6EQ15_9FIRM</name>
<dbReference type="RefSeq" id="WP_216469438.1">
    <property type="nucleotide sequence ID" value="NZ_JAHLQI010000002.1"/>
</dbReference>
<gene>
    <name evidence="1" type="ORF">KQI75_03940</name>
</gene>